<name>W7KK05_9CREN</name>
<reference evidence="3 4" key="1">
    <citation type="journal article" date="2014" name="Genome Announc.">
        <title>Draft Genome Sequence of the Sulfolobales Archaeon AZ1, Obtained through Metagenomic Analysis of a Mexican Hot Spring.</title>
        <authorList>
            <person name="Servin-Garciduenas L.E."/>
            <person name="Martinez-Romero E."/>
        </authorList>
    </citation>
    <scope>NUCLEOTIDE SEQUENCE [LARGE SCALE GENOMIC DNA]</scope>
    <source>
        <strain evidence="3">AZ1-illumnia</strain>
    </source>
</reference>
<evidence type="ECO:0008006" key="5">
    <source>
        <dbReference type="Google" id="ProtNLM"/>
    </source>
</evidence>
<gene>
    <name evidence="3" type="ORF">ASUL_08974</name>
</gene>
<protein>
    <recommendedName>
        <fullName evidence="5">PaREP15, coiled-coil protein</fullName>
    </recommendedName>
</protein>
<dbReference type="Proteomes" id="UP000054284">
    <property type="component" value="Unassembled WGS sequence"/>
</dbReference>
<feature type="transmembrane region" description="Helical" evidence="2">
    <location>
        <begin position="145"/>
        <end position="164"/>
    </location>
</feature>
<organism evidence="3 4">
    <name type="scientific">Candidatus Aramenus sulfurataquae</name>
    <dbReference type="NCBI Taxonomy" id="1326980"/>
    <lineage>
        <taxon>Archaea</taxon>
        <taxon>Thermoproteota</taxon>
        <taxon>Thermoprotei</taxon>
        <taxon>Sulfolobales</taxon>
        <taxon>Sulfolobaceae</taxon>
        <taxon>Candidatus Aramenus</taxon>
    </lineage>
</organism>
<proteinExistence type="predicted"/>
<dbReference type="AlphaFoldDB" id="W7KK05"/>
<feature type="coiled-coil region" evidence="1">
    <location>
        <begin position="45"/>
        <end position="76"/>
    </location>
</feature>
<keyword evidence="2" id="KW-0472">Membrane</keyword>
<evidence type="ECO:0000256" key="1">
    <source>
        <dbReference type="SAM" id="Coils"/>
    </source>
</evidence>
<feature type="coiled-coil region" evidence="1">
    <location>
        <begin position="115"/>
        <end position="142"/>
    </location>
</feature>
<sequence length="167" mass="19387">MSVSVTRQLIEEISKDPKLYDELVSKIAVGIATKDEVKMLVLNSIIKDVATKKDLKESVEELRNEMRKEIENLSVDAKFEAVNRRLDDINKVIDKRFDDVNKRIDDLNKRISDVNDGLNKRFDDINRRLDDINDRIDSLRNDMRMYFFGFLGGILSILVTIILTKLI</sequence>
<comment type="caution">
    <text evidence="3">The sequence shown here is derived from an EMBL/GenBank/DDBJ whole genome shotgun (WGS) entry which is preliminary data.</text>
</comment>
<keyword evidence="2" id="KW-0812">Transmembrane</keyword>
<keyword evidence="2" id="KW-1133">Transmembrane helix</keyword>
<evidence type="ECO:0000313" key="4">
    <source>
        <dbReference type="Proteomes" id="UP000054284"/>
    </source>
</evidence>
<keyword evidence="1" id="KW-0175">Coiled coil</keyword>
<dbReference type="Gene3D" id="1.20.5.300">
    <property type="match status" value="1"/>
</dbReference>
<dbReference type="EMBL" id="ASRH01000015">
    <property type="protein sequence ID" value="EWG06568.1"/>
    <property type="molecule type" value="Genomic_DNA"/>
</dbReference>
<accession>W7KK05</accession>
<evidence type="ECO:0000256" key="2">
    <source>
        <dbReference type="SAM" id="Phobius"/>
    </source>
</evidence>
<evidence type="ECO:0000313" key="3">
    <source>
        <dbReference type="EMBL" id="EWG06568.1"/>
    </source>
</evidence>
<keyword evidence="4" id="KW-1185">Reference proteome</keyword>